<dbReference type="GO" id="GO:0009279">
    <property type="term" value="C:cell outer membrane"/>
    <property type="evidence" value="ECO:0007669"/>
    <property type="project" value="UniProtKB-SubCell"/>
</dbReference>
<evidence type="ECO:0000259" key="12">
    <source>
        <dbReference type="Pfam" id="PF13609"/>
    </source>
</evidence>
<name>A0A7X0PI39_9BURK</name>
<evidence type="ECO:0000256" key="2">
    <source>
        <dbReference type="ARBA" id="ARBA00011233"/>
    </source>
</evidence>
<evidence type="ECO:0000256" key="7">
    <source>
        <dbReference type="ARBA" id="ARBA00023065"/>
    </source>
</evidence>
<keyword evidence="14" id="KW-1185">Reference proteome</keyword>
<evidence type="ECO:0000256" key="11">
    <source>
        <dbReference type="SAM" id="SignalP"/>
    </source>
</evidence>
<keyword evidence="9" id="KW-0472">Membrane</keyword>
<dbReference type="AlphaFoldDB" id="A0A7X0PI39"/>
<feature type="chain" id="PRO_5030602890" evidence="11">
    <location>
        <begin position="24"/>
        <end position="327"/>
    </location>
</feature>
<evidence type="ECO:0000256" key="10">
    <source>
        <dbReference type="ARBA" id="ARBA00023237"/>
    </source>
</evidence>
<dbReference type="SUPFAM" id="SSF56935">
    <property type="entry name" value="Porins"/>
    <property type="match status" value="1"/>
</dbReference>
<dbReference type="Proteomes" id="UP000575083">
    <property type="component" value="Unassembled WGS sequence"/>
</dbReference>
<keyword evidence="4" id="KW-1134">Transmembrane beta strand</keyword>
<sequence>MKKNLVRHCALACAAAACLPALAQSSVTIYGRVDLGVFHQNGGTTPTNGGISPAGPAANMWQVRQGSAGRIGFRGVEDLGGGLEAGFQMEHRFDADTGLAHNPFWEARSYVYAGAPKAWGTVYAGREYIPAFWVALKADPWGFDTVATPGPRHLLANYGVPVSGIRSDNTIGLRSATWGGFSTNVAWSAGEGTRSNSAGANIEYTSGPFYAGAAYDSTTAQQKMWMAAASYDFGVVRPALLYARSKVNNVDSSNVSLTARVPVSTHLVKLAVSRLDPEGPGNANTKLSVGYEHFLSKRTSILANIGSAKQDKLTRTTLFDLSLKHNF</sequence>
<dbReference type="EMBL" id="JACHLK010000010">
    <property type="protein sequence ID" value="MBB6562009.1"/>
    <property type="molecule type" value="Genomic_DNA"/>
</dbReference>
<organism evidence="13 14">
    <name type="scientific">Acidovorax soli</name>
    <dbReference type="NCBI Taxonomy" id="592050"/>
    <lineage>
        <taxon>Bacteria</taxon>
        <taxon>Pseudomonadati</taxon>
        <taxon>Pseudomonadota</taxon>
        <taxon>Betaproteobacteria</taxon>
        <taxon>Burkholderiales</taxon>
        <taxon>Comamonadaceae</taxon>
        <taxon>Acidovorax</taxon>
    </lineage>
</organism>
<dbReference type="InterPro" id="IPR050298">
    <property type="entry name" value="Gram-neg_bact_OMP"/>
</dbReference>
<keyword evidence="7" id="KW-0406">Ion transport</keyword>
<evidence type="ECO:0000256" key="3">
    <source>
        <dbReference type="ARBA" id="ARBA00022448"/>
    </source>
</evidence>
<evidence type="ECO:0000256" key="1">
    <source>
        <dbReference type="ARBA" id="ARBA00004571"/>
    </source>
</evidence>
<evidence type="ECO:0000256" key="5">
    <source>
        <dbReference type="ARBA" id="ARBA00022692"/>
    </source>
</evidence>
<dbReference type="GO" id="GO:0015288">
    <property type="term" value="F:porin activity"/>
    <property type="evidence" value="ECO:0007669"/>
    <property type="project" value="UniProtKB-KW"/>
</dbReference>
<comment type="caution">
    <text evidence="13">The sequence shown here is derived from an EMBL/GenBank/DDBJ whole genome shotgun (WGS) entry which is preliminary data.</text>
</comment>
<dbReference type="GO" id="GO:0006811">
    <property type="term" value="P:monoatomic ion transport"/>
    <property type="evidence" value="ECO:0007669"/>
    <property type="project" value="UniProtKB-KW"/>
</dbReference>
<feature type="signal peptide" evidence="11">
    <location>
        <begin position="1"/>
        <end position="23"/>
    </location>
</feature>
<dbReference type="CDD" id="cd00342">
    <property type="entry name" value="gram_neg_porins"/>
    <property type="match status" value="1"/>
</dbReference>
<keyword evidence="8" id="KW-0626">Porin</keyword>
<evidence type="ECO:0000313" key="13">
    <source>
        <dbReference type="EMBL" id="MBB6562009.1"/>
    </source>
</evidence>
<dbReference type="PROSITE" id="PS51257">
    <property type="entry name" value="PROKAR_LIPOPROTEIN"/>
    <property type="match status" value="1"/>
</dbReference>
<dbReference type="GO" id="GO:0046930">
    <property type="term" value="C:pore complex"/>
    <property type="evidence" value="ECO:0007669"/>
    <property type="project" value="UniProtKB-KW"/>
</dbReference>
<proteinExistence type="predicted"/>
<keyword evidence="3" id="KW-0813">Transport</keyword>
<comment type="subcellular location">
    <subcellularLocation>
        <location evidence="1">Cell outer membrane</location>
        <topology evidence="1">Multi-pass membrane protein</topology>
    </subcellularLocation>
</comment>
<evidence type="ECO:0000313" key="14">
    <source>
        <dbReference type="Proteomes" id="UP000575083"/>
    </source>
</evidence>
<evidence type="ECO:0000256" key="4">
    <source>
        <dbReference type="ARBA" id="ARBA00022452"/>
    </source>
</evidence>
<gene>
    <name evidence="13" type="ORF">HNP48_004711</name>
</gene>
<keyword evidence="5" id="KW-0812">Transmembrane</keyword>
<dbReference type="PANTHER" id="PTHR34501">
    <property type="entry name" value="PROTEIN YDDL-RELATED"/>
    <property type="match status" value="1"/>
</dbReference>
<dbReference type="RefSeq" id="WP_184861605.1">
    <property type="nucleotide sequence ID" value="NZ_JACHLK010000010.1"/>
</dbReference>
<dbReference type="InterPro" id="IPR002299">
    <property type="entry name" value="Porin_Neis"/>
</dbReference>
<evidence type="ECO:0000256" key="6">
    <source>
        <dbReference type="ARBA" id="ARBA00022729"/>
    </source>
</evidence>
<evidence type="ECO:0000256" key="8">
    <source>
        <dbReference type="ARBA" id="ARBA00023114"/>
    </source>
</evidence>
<reference evidence="13 14" key="1">
    <citation type="submission" date="2020-08" db="EMBL/GenBank/DDBJ databases">
        <title>Functional genomics of gut bacteria from endangered species of beetles.</title>
        <authorList>
            <person name="Carlos-Shanley C."/>
        </authorList>
    </citation>
    <scope>NUCLEOTIDE SEQUENCE [LARGE SCALE GENOMIC DNA]</scope>
    <source>
        <strain evidence="13 14">S00198</strain>
    </source>
</reference>
<comment type="subunit">
    <text evidence="2">Homotrimer.</text>
</comment>
<dbReference type="InterPro" id="IPR023614">
    <property type="entry name" value="Porin_dom_sf"/>
</dbReference>
<accession>A0A7X0PI39</accession>
<protein>
    <submittedName>
        <fullName evidence="13">Putative porin</fullName>
    </submittedName>
</protein>
<dbReference type="PANTHER" id="PTHR34501:SF9">
    <property type="entry name" value="MAJOR OUTER MEMBRANE PROTEIN P.IA"/>
    <property type="match status" value="1"/>
</dbReference>
<dbReference type="Pfam" id="PF13609">
    <property type="entry name" value="Porin_4"/>
    <property type="match status" value="1"/>
</dbReference>
<keyword evidence="10" id="KW-0998">Cell outer membrane</keyword>
<dbReference type="Gene3D" id="2.40.160.10">
    <property type="entry name" value="Porin"/>
    <property type="match status" value="1"/>
</dbReference>
<dbReference type="PRINTS" id="PR00184">
    <property type="entry name" value="NEISSPPORIN"/>
</dbReference>
<keyword evidence="6 11" id="KW-0732">Signal</keyword>
<evidence type="ECO:0000256" key="9">
    <source>
        <dbReference type="ARBA" id="ARBA00023136"/>
    </source>
</evidence>
<feature type="domain" description="Porin" evidence="12">
    <location>
        <begin position="10"/>
        <end position="312"/>
    </location>
</feature>
<dbReference type="InterPro" id="IPR033900">
    <property type="entry name" value="Gram_neg_porin_domain"/>
</dbReference>